<dbReference type="PROSITE" id="PS51274">
    <property type="entry name" value="GATASE_COBBQ"/>
    <property type="match status" value="1"/>
</dbReference>
<evidence type="ECO:0000256" key="3">
    <source>
        <dbReference type="ARBA" id="ARBA00019833"/>
    </source>
</evidence>
<evidence type="ECO:0000256" key="1">
    <source>
        <dbReference type="ARBA" id="ARBA00004953"/>
    </source>
</evidence>
<evidence type="ECO:0000256" key="5">
    <source>
        <dbReference type="ARBA" id="ARBA00022962"/>
    </source>
</evidence>
<accession>A0A6B2JT39</accession>
<dbReference type="Proteomes" id="UP000474757">
    <property type="component" value="Unassembled WGS sequence"/>
</dbReference>
<reference evidence="10 11" key="1">
    <citation type="submission" date="2020-02" db="EMBL/GenBank/DDBJ databases">
        <title>Pseudoroseicyclus tamarix, sp. nov., isolated from offshore sediment of a Tamarix chinensis forest.</title>
        <authorList>
            <person name="Gai Y."/>
        </authorList>
    </citation>
    <scope>NUCLEOTIDE SEQUENCE [LARGE SCALE GENOMIC DNA]</scope>
    <source>
        <strain evidence="10 11">CLL3-39</strain>
    </source>
</reference>
<evidence type="ECO:0000259" key="8">
    <source>
        <dbReference type="Pfam" id="PF01656"/>
    </source>
</evidence>
<evidence type="ECO:0000256" key="2">
    <source>
        <dbReference type="ARBA" id="ARBA00006205"/>
    </source>
</evidence>
<dbReference type="HAMAP" id="MF_00028">
    <property type="entry name" value="CobQ"/>
    <property type="match status" value="1"/>
</dbReference>
<organism evidence="10 11">
    <name type="scientific">Pseudoroseicyclus tamaricis</name>
    <dbReference type="NCBI Taxonomy" id="2705421"/>
    <lineage>
        <taxon>Bacteria</taxon>
        <taxon>Pseudomonadati</taxon>
        <taxon>Pseudomonadota</taxon>
        <taxon>Alphaproteobacteria</taxon>
        <taxon>Rhodobacterales</taxon>
        <taxon>Paracoccaceae</taxon>
        <taxon>Pseudoroseicyclus</taxon>
    </lineage>
</organism>
<comment type="caution">
    <text evidence="10">The sequence shown here is derived from an EMBL/GenBank/DDBJ whole genome shotgun (WGS) entry which is preliminary data.</text>
</comment>
<evidence type="ECO:0000256" key="7">
    <source>
        <dbReference type="HAMAP-Rule" id="MF_00028"/>
    </source>
</evidence>
<protein>
    <recommendedName>
        <fullName evidence="3 7">Cobyric acid synthase</fullName>
    </recommendedName>
</protein>
<keyword evidence="11" id="KW-1185">Reference proteome</keyword>
<feature type="active site" description="Nucleophile" evidence="7">
    <location>
        <position position="327"/>
    </location>
</feature>
<dbReference type="CDD" id="cd01750">
    <property type="entry name" value="GATase1_CobQ"/>
    <property type="match status" value="1"/>
</dbReference>
<comment type="similarity">
    <text evidence="2 7">Belongs to the CobB/CobQ family. CobQ subfamily.</text>
</comment>
<dbReference type="Pfam" id="PF01656">
    <property type="entry name" value="CbiA"/>
    <property type="match status" value="1"/>
</dbReference>
<dbReference type="SUPFAM" id="SSF52317">
    <property type="entry name" value="Class I glutamine amidotransferase-like"/>
    <property type="match status" value="1"/>
</dbReference>
<dbReference type="Gene3D" id="3.40.50.880">
    <property type="match status" value="1"/>
</dbReference>
<keyword evidence="4 7" id="KW-0169">Cobalamin biosynthesis</keyword>
<dbReference type="InterPro" id="IPR027417">
    <property type="entry name" value="P-loop_NTPase"/>
</dbReference>
<dbReference type="SUPFAM" id="SSF52540">
    <property type="entry name" value="P-loop containing nucleoside triphosphate hydrolases"/>
    <property type="match status" value="1"/>
</dbReference>
<evidence type="ECO:0000256" key="4">
    <source>
        <dbReference type="ARBA" id="ARBA00022573"/>
    </source>
</evidence>
<dbReference type="NCBIfam" id="NF001989">
    <property type="entry name" value="PRK00784.1"/>
    <property type="match status" value="1"/>
</dbReference>
<evidence type="ECO:0000313" key="11">
    <source>
        <dbReference type="Proteomes" id="UP000474757"/>
    </source>
</evidence>
<proteinExistence type="inferred from homology"/>
<dbReference type="EMBL" id="JAAGAB010000002">
    <property type="protein sequence ID" value="NDV01408.1"/>
    <property type="molecule type" value="Genomic_DNA"/>
</dbReference>
<dbReference type="GO" id="GO:0003824">
    <property type="term" value="F:catalytic activity"/>
    <property type="evidence" value="ECO:0007669"/>
    <property type="project" value="InterPro"/>
</dbReference>
<evidence type="ECO:0000313" key="10">
    <source>
        <dbReference type="EMBL" id="NDV01408.1"/>
    </source>
</evidence>
<keyword evidence="5 7" id="KW-0315">Glutamine amidotransferase</keyword>
<dbReference type="NCBIfam" id="TIGR00313">
    <property type="entry name" value="cobQ"/>
    <property type="match status" value="1"/>
</dbReference>
<evidence type="ECO:0000259" key="9">
    <source>
        <dbReference type="Pfam" id="PF07685"/>
    </source>
</evidence>
<evidence type="ECO:0000256" key="6">
    <source>
        <dbReference type="ARBA" id="ARBA00025166"/>
    </source>
</evidence>
<dbReference type="InterPro" id="IPR002586">
    <property type="entry name" value="CobQ/CobB/MinD/ParA_Nub-bd_dom"/>
</dbReference>
<dbReference type="InterPro" id="IPR029062">
    <property type="entry name" value="Class_I_gatase-like"/>
</dbReference>
<dbReference type="PANTHER" id="PTHR21343:SF1">
    <property type="entry name" value="COBYRIC ACID SYNTHASE"/>
    <property type="match status" value="1"/>
</dbReference>
<name>A0A6B2JT39_9RHOB</name>
<dbReference type="InterPro" id="IPR033949">
    <property type="entry name" value="CobQ_GATase1"/>
</dbReference>
<dbReference type="InterPro" id="IPR004459">
    <property type="entry name" value="CobQ_synth"/>
</dbReference>
<dbReference type="Gene3D" id="3.40.50.300">
    <property type="entry name" value="P-loop containing nucleotide triphosphate hydrolases"/>
    <property type="match status" value="1"/>
</dbReference>
<feature type="domain" description="CobB/CobQ-like glutamine amidotransferase" evidence="9">
    <location>
        <begin position="247"/>
        <end position="431"/>
    </location>
</feature>
<feature type="active site" evidence="7">
    <location>
        <position position="424"/>
    </location>
</feature>
<dbReference type="InterPro" id="IPR011698">
    <property type="entry name" value="GATase_3"/>
</dbReference>
<comment type="pathway">
    <text evidence="1 7">Cofactor biosynthesis; adenosylcobalamin biosynthesis.</text>
</comment>
<feature type="domain" description="CobQ/CobB/MinD/ParA nucleotide binding" evidence="8">
    <location>
        <begin position="1"/>
        <end position="232"/>
    </location>
</feature>
<dbReference type="GO" id="GO:0009236">
    <property type="term" value="P:cobalamin biosynthetic process"/>
    <property type="evidence" value="ECO:0007669"/>
    <property type="project" value="UniProtKB-UniRule"/>
</dbReference>
<dbReference type="Pfam" id="PF07685">
    <property type="entry name" value="GATase_3"/>
    <property type="match status" value="1"/>
</dbReference>
<dbReference type="UniPathway" id="UPA00148"/>
<gene>
    <name evidence="7" type="primary">cobQ</name>
    <name evidence="10" type="ORF">GZA08_10570</name>
</gene>
<comment type="function">
    <text evidence="6 7">Catalyzes amidations at positions B, D, E, and G on adenosylcobyrinic A,C-diamide. NH(2) groups are provided by glutamine, and one molecule of ATP is hydrogenolyzed for each amidation.</text>
</comment>
<sequence length="499" mass="51404">MIQGAGSNVGKSLLVAGLCRAAVRRGLSVAPFKPQNMSNNAAVTADGGEIGRAQALQARAAGLEPVTAMNPVLLKPESETGAQVVVRGRRRATLKARDYGKMKGELLPEVLAAFHELGAGRDLVIVEGAGSPAEVNLRAGDIANMGFAEAAGVPVVLVGDIERGGVIAQLVGTHAVLPEGDRALIKGFAINKFRGDPHLFHEGMEIIAARTGWAPLGILPHLAAAAKLPAEDVIDLARPLARGGALKVAVPRLPRIANFDDLDPLAAEPGVELTLVPPGQPLPGDAALVLIPGSKSTLSDLAAFRAEGWDIDLAAHLRRGGHVLGLCGGYQMLGRTIDDPEGIEGPPGTAPGLGLLDVATTMHPEKRLTRVNGTDRESGAPLTGYEIHIGRTEGPDAARPWLTVEGQPEGAASPDGRVRGSYLHGLFASDAFRAAYLARLGAPSLPGFEDGVEAALDALADHIEAHLDVDALLALAAAPVSSGQKYRGGPGAEPPAALS</sequence>
<dbReference type="PANTHER" id="PTHR21343">
    <property type="entry name" value="DETHIOBIOTIN SYNTHETASE"/>
    <property type="match status" value="1"/>
</dbReference>
<dbReference type="GO" id="GO:0015420">
    <property type="term" value="F:ABC-type vitamin B12 transporter activity"/>
    <property type="evidence" value="ECO:0007669"/>
    <property type="project" value="UniProtKB-UniRule"/>
</dbReference>
<dbReference type="AlphaFoldDB" id="A0A6B2JT39"/>